<feature type="transmembrane region" description="Helical" evidence="1">
    <location>
        <begin position="6"/>
        <end position="23"/>
    </location>
</feature>
<keyword evidence="3" id="KW-1185">Reference proteome</keyword>
<accession>A0A428MN55</accession>
<sequence length="137" mass="14891">MEIFLNLVWLSVSLLLAIVWMRSESQARKKLEWSTVIALLLLLMLLFPVISITDDLAAINTAAEVEHTMRRYEAPTSQTASIALLDAIVLMTMAMIGIAFSGTCFTRVRPSAFAAKLLAGFVRASGVRPPPAISLAA</sequence>
<keyword evidence="1" id="KW-0812">Transmembrane</keyword>
<dbReference type="EMBL" id="RSDW01000001">
    <property type="protein sequence ID" value="RSL18339.1"/>
    <property type="molecule type" value="Genomic_DNA"/>
</dbReference>
<comment type="caution">
    <text evidence="2">The sequence shown here is derived from an EMBL/GenBank/DDBJ whole genome shotgun (WGS) entry which is preliminary data.</text>
</comment>
<protein>
    <submittedName>
        <fullName evidence="2">Uncharacterized protein</fullName>
    </submittedName>
</protein>
<evidence type="ECO:0000313" key="2">
    <source>
        <dbReference type="EMBL" id="RSL18339.1"/>
    </source>
</evidence>
<gene>
    <name evidence="2" type="ORF">EDE15_3902</name>
</gene>
<dbReference type="Proteomes" id="UP000269669">
    <property type="component" value="Unassembled WGS sequence"/>
</dbReference>
<organism evidence="2 3">
    <name type="scientific">Edaphobacter aggregans</name>
    <dbReference type="NCBI Taxonomy" id="570835"/>
    <lineage>
        <taxon>Bacteria</taxon>
        <taxon>Pseudomonadati</taxon>
        <taxon>Acidobacteriota</taxon>
        <taxon>Terriglobia</taxon>
        <taxon>Terriglobales</taxon>
        <taxon>Acidobacteriaceae</taxon>
        <taxon>Edaphobacter</taxon>
    </lineage>
</organism>
<feature type="transmembrane region" description="Helical" evidence="1">
    <location>
        <begin position="35"/>
        <end position="59"/>
    </location>
</feature>
<keyword evidence="1" id="KW-0472">Membrane</keyword>
<dbReference type="AlphaFoldDB" id="A0A428MN55"/>
<evidence type="ECO:0000313" key="3">
    <source>
        <dbReference type="Proteomes" id="UP000269669"/>
    </source>
</evidence>
<evidence type="ECO:0000256" key="1">
    <source>
        <dbReference type="SAM" id="Phobius"/>
    </source>
</evidence>
<keyword evidence="1" id="KW-1133">Transmembrane helix</keyword>
<name>A0A428MN55_9BACT</name>
<reference evidence="2 3" key="1">
    <citation type="submission" date="2018-12" db="EMBL/GenBank/DDBJ databases">
        <title>Sequencing of bacterial isolates from soil warming experiment in Harvard Forest, Massachusetts, USA.</title>
        <authorList>
            <person name="Deangelis K."/>
        </authorList>
    </citation>
    <scope>NUCLEOTIDE SEQUENCE [LARGE SCALE GENOMIC DNA]</scope>
    <source>
        <strain evidence="2 3">EB153</strain>
    </source>
</reference>
<proteinExistence type="predicted"/>
<feature type="transmembrane region" description="Helical" evidence="1">
    <location>
        <begin position="79"/>
        <end position="100"/>
    </location>
</feature>